<sequence length="225" mass="23787">MTQAGGSPRRIAAPLRQEVVEGLRAAIVAAEFAPGERLYENALCERFAVSRTVVREALRQLETEGLVSMVAHRGPVVAVLTPEDARDLYELRAALEGTAGALFAERAGDDERQALEAALAEVEAAFATGDITLELAAKDRFYETLFAGSGNRAITATVRGIKARVQVLRGLSLRTEGRAAVSLQELRDIVQAAAVAADPEAARQACEAHVRNAGVLALAALEASA</sequence>
<dbReference type="PRINTS" id="PR00035">
    <property type="entry name" value="HTHGNTR"/>
</dbReference>
<dbReference type="SMART" id="SM00345">
    <property type="entry name" value="HTH_GNTR"/>
    <property type="match status" value="1"/>
</dbReference>
<reference evidence="6" key="1">
    <citation type="journal article" date="2019" name="Int. J. Syst. Evol. Microbiol.">
        <title>The Global Catalogue of Microorganisms (GCM) 10K type strain sequencing project: providing services to taxonomists for standard genome sequencing and annotation.</title>
        <authorList>
            <consortium name="The Broad Institute Genomics Platform"/>
            <consortium name="The Broad Institute Genome Sequencing Center for Infectious Disease"/>
            <person name="Wu L."/>
            <person name="Ma J."/>
        </authorList>
    </citation>
    <scope>NUCLEOTIDE SEQUENCE [LARGE SCALE GENOMIC DNA]</scope>
    <source>
        <strain evidence="6">JCM 16703</strain>
    </source>
</reference>
<evidence type="ECO:0000256" key="3">
    <source>
        <dbReference type="ARBA" id="ARBA00023163"/>
    </source>
</evidence>
<dbReference type="PANTHER" id="PTHR43537">
    <property type="entry name" value="TRANSCRIPTIONAL REGULATOR, GNTR FAMILY"/>
    <property type="match status" value="1"/>
</dbReference>
<dbReference type="SUPFAM" id="SSF46785">
    <property type="entry name" value="Winged helix' DNA-binding domain"/>
    <property type="match status" value="1"/>
</dbReference>
<evidence type="ECO:0000313" key="5">
    <source>
        <dbReference type="EMBL" id="GAA4113175.1"/>
    </source>
</evidence>
<dbReference type="SUPFAM" id="SSF48008">
    <property type="entry name" value="GntR ligand-binding domain-like"/>
    <property type="match status" value="1"/>
</dbReference>
<dbReference type="Proteomes" id="UP001501495">
    <property type="component" value="Unassembled WGS sequence"/>
</dbReference>
<evidence type="ECO:0000256" key="1">
    <source>
        <dbReference type="ARBA" id="ARBA00023015"/>
    </source>
</evidence>
<dbReference type="InterPro" id="IPR000524">
    <property type="entry name" value="Tscrpt_reg_HTH_GntR"/>
</dbReference>
<dbReference type="RefSeq" id="WP_344732165.1">
    <property type="nucleotide sequence ID" value="NZ_BAAAZH010000008.1"/>
</dbReference>
<dbReference type="Pfam" id="PF00392">
    <property type="entry name" value="GntR"/>
    <property type="match status" value="1"/>
</dbReference>
<keyword evidence="2" id="KW-0238">DNA-binding</keyword>
<proteinExistence type="predicted"/>
<dbReference type="PROSITE" id="PS50949">
    <property type="entry name" value="HTH_GNTR"/>
    <property type="match status" value="1"/>
</dbReference>
<evidence type="ECO:0000259" key="4">
    <source>
        <dbReference type="PROSITE" id="PS50949"/>
    </source>
</evidence>
<name>A0ABP7XE37_9ACTN</name>
<dbReference type="CDD" id="cd07377">
    <property type="entry name" value="WHTH_GntR"/>
    <property type="match status" value="1"/>
</dbReference>
<accession>A0ABP7XE37</accession>
<dbReference type="Pfam" id="PF07729">
    <property type="entry name" value="FCD"/>
    <property type="match status" value="1"/>
</dbReference>
<protein>
    <submittedName>
        <fullName evidence="5">GntR family transcriptional regulator</fullName>
    </submittedName>
</protein>
<dbReference type="InterPro" id="IPR011711">
    <property type="entry name" value="GntR_C"/>
</dbReference>
<dbReference type="InterPro" id="IPR036388">
    <property type="entry name" value="WH-like_DNA-bd_sf"/>
</dbReference>
<keyword evidence="6" id="KW-1185">Reference proteome</keyword>
<keyword evidence="3" id="KW-0804">Transcription</keyword>
<evidence type="ECO:0000256" key="2">
    <source>
        <dbReference type="ARBA" id="ARBA00023125"/>
    </source>
</evidence>
<organism evidence="5 6">
    <name type="scientific">Nocardioides fonticola</name>
    <dbReference type="NCBI Taxonomy" id="450363"/>
    <lineage>
        <taxon>Bacteria</taxon>
        <taxon>Bacillati</taxon>
        <taxon>Actinomycetota</taxon>
        <taxon>Actinomycetes</taxon>
        <taxon>Propionibacteriales</taxon>
        <taxon>Nocardioidaceae</taxon>
        <taxon>Nocardioides</taxon>
    </lineage>
</organism>
<feature type="domain" description="HTH gntR-type" evidence="4">
    <location>
        <begin position="13"/>
        <end position="80"/>
    </location>
</feature>
<dbReference type="Gene3D" id="1.20.120.530">
    <property type="entry name" value="GntR ligand-binding domain-like"/>
    <property type="match status" value="1"/>
</dbReference>
<dbReference type="EMBL" id="BAAAZH010000008">
    <property type="protein sequence ID" value="GAA4113175.1"/>
    <property type="molecule type" value="Genomic_DNA"/>
</dbReference>
<dbReference type="InterPro" id="IPR036390">
    <property type="entry name" value="WH_DNA-bd_sf"/>
</dbReference>
<dbReference type="InterPro" id="IPR008920">
    <property type="entry name" value="TF_FadR/GntR_C"/>
</dbReference>
<comment type="caution">
    <text evidence="5">The sequence shown here is derived from an EMBL/GenBank/DDBJ whole genome shotgun (WGS) entry which is preliminary data.</text>
</comment>
<keyword evidence="1" id="KW-0805">Transcription regulation</keyword>
<dbReference type="Gene3D" id="1.10.10.10">
    <property type="entry name" value="Winged helix-like DNA-binding domain superfamily/Winged helix DNA-binding domain"/>
    <property type="match status" value="1"/>
</dbReference>
<evidence type="ECO:0000313" key="6">
    <source>
        <dbReference type="Proteomes" id="UP001501495"/>
    </source>
</evidence>
<gene>
    <name evidence="5" type="ORF">GCM10022215_10190</name>
</gene>
<dbReference type="SMART" id="SM00895">
    <property type="entry name" value="FCD"/>
    <property type="match status" value="1"/>
</dbReference>
<dbReference type="PANTHER" id="PTHR43537:SF24">
    <property type="entry name" value="GLUCONATE OPERON TRANSCRIPTIONAL REPRESSOR"/>
    <property type="match status" value="1"/>
</dbReference>